<organism evidence="2 3">
    <name type="scientific">Streptomyces turgidiscabies</name>
    <dbReference type="NCBI Taxonomy" id="85558"/>
    <lineage>
        <taxon>Bacteria</taxon>
        <taxon>Bacillati</taxon>
        <taxon>Actinomycetota</taxon>
        <taxon>Actinomycetes</taxon>
        <taxon>Kitasatosporales</taxon>
        <taxon>Streptomycetaceae</taxon>
        <taxon>Streptomyces</taxon>
    </lineage>
</organism>
<proteinExistence type="predicted"/>
<name>A0ABU0RWX0_9ACTN</name>
<feature type="region of interest" description="Disordered" evidence="1">
    <location>
        <begin position="63"/>
        <end position="85"/>
    </location>
</feature>
<gene>
    <name evidence="2" type="ORF">QFZ49_006467</name>
</gene>
<accession>A0ABU0RWX0</accession>
<evidence type="ECO:0008006" key="4">
    <source>
        <dbReference type="Google" id="ProtNLM"/>
    </source>
</evidence>
<dbReference type="Proteomes" id="UP001223072">
    <property type="component" value="Unassembled WGS sequence"/>
</dbReference>
<dbReference type="EMBL" id="JAUSZS010000008">
    <property type="protein sequence ID" value="MDQ0936492.1"/>
    <property type="molecule type" value="Genomic_DNA"/>
</dbReference>
<sequence length="85" mass="9718">MWNLLHAWWWMMPKEKRTLANADAAIRQARQDIGFLAVLPAQAAQAVLKTYFQAWKNCWEGRAEPRTSKAGSARSCPWTSRRAGT</sequence>
<keyword evidence="3" id="KW-1185">Reference proteome</keyword>
<evidence type="ECO:0000256" key="1">
    <source>
        <dbReference type="SAM" id="MobiDB-lite"/>
    </source>
</evidence>
<reference evidence="2 3" key="1">
    <citation type="submission" date="2023-07" db="EMBL/GenBank/DDBJ databases">
        <title>Comparative genomics of wheat-associated soil bacteria to identify genetic determinants of phenazine resistance.</title>
        <authorList>
            <person name="Mouncey N."/>
        </authorList>
    </citation>
    <scope>NUCLEOTIDE SEQUENCE [LARGE SCALE GENOMIC DNA]</scope>
    <source>
        <strain evidence="2 3">W2I16</strain>
    </source>
</reference>
<comment type="caution">
    <text evidence="2">The sequence shown here is derived from an EMBL/GenBank/DDBJ whole genome shotgun (WGS) entry which is preliminary data.</text>
</comment>
<protein>
    <recommendedName>
        <fullName evidence="4">Transposase</fullName>
    </recommendedName>
</protein>
<evidence type="ECO:0000313" key="3">
    <source>
        <dbReference type="Proteomes" id="UP001223072"/>
    </source>
</evidence>
<evidence type="ECO:0000313" key="2">
    <source>
        <dbReference type="EMBL" id="MDQ0936492.1"/>
    </source>
</evidence>